<evidence type="ECO:0000313" key="7">
    <source>
        <dbReference type="EMBL" id="XCI29841.1"/>
    </source>
</evidence>
<feature type="domain" description="DUF3048" evidence="5">
    <location>
        <begin position="360"/>
        <end position="468"/>
    </location>
</feature>
<accession>A0AAU8HWR6</accession>
<evidence type="ECO:0000256" key="3">
    <source>
        <dbReference type="SAM" id="MobiDB-lite"/>
    </source>
</evidence>
<reference evidence="7" key="1">
    <citation type="journal article" date="2018" name="Antonie Van Leeuwenhoek">
        <title>Proteinivorax hydrogeniformans sp. nov., an anaerobic, haloalkaliphilic bacterium fermenting proteinaceous compounds with high hydrogen production.</title>
        <authorList>
            <person name="Boltyanskaya Y."/>
            <person name="Detkova E."/>
            <person name="Pimenov N."/>
            <person name="Kevbrin V."/>
        </authorList>
    </citation>
    <scope>NUCLEOTIDE SEQUENCE</scope>
    <source>
        <strain evidence="7">Z-710</strain>
    </source>
</reference>
<feature type="coiled-coil region" evidence="2">
    <location>
        <begin position="31"/>
        <end position="100"/>
    </location>
</feature>
<name>A0AAU8HWR6_9FIRM</name>
<organism evidence="7">
    <name type="scientific">Proteinivorax hydrogeniformans</name>
    <dbReference type="NCBI Taxonomy" id="1826727"/>
    <lineage>
        <taxon>Bacteria</taxon>
        <taxon>Bacillati</taxon>
        <taxon>Bacillota</taxon>
        <taxon>Clostridia</taxon>
        <taxon>Eubacteriales</taxon>
        <taxon>Proteinivoracaceae</taxon>
        <taxon>Proteinivorax</taxon>
    </lineage>
</organism>
<evidence type="ECO:0000259" key="6">
    <source>
        <dbReference type="Pfam" id="PF24568"/>
    </source>
</evidence>
<evidence type="ECO:0000256" key="2">
    <source>
        <dbReference type="SAM" id="Coils"/>
    </source>
</evidence>
<dbReference type="Gene3D" id="3.50.90.10">
    <property type="entry name" value="YerB-like"/>
    <property type="match status" value="1"/>
</dbReference>
<feature type="compositionally biased region" description="Polar residues" evidence="3">
    <location>
        <begin position="349"/>
        <end position="361"/>
    </location>
</feature>
<dbReference type="InterPro" id="IPR057309">
    <property type="entry name" value="PcsB_CC"/>
</dbReference>
<proteinExistence type="predicted"/>
<evidence type="ECO:0000259" key="4">
    <source>
        <dbReference type="Pfam" id="PF11258"/>
    </source>
</evidence>
<protein>
    <submittedName>
        <fullName evidence="7">DUF3048 domain-containing protein</fullName>
    </submittedName>
</protein>
<feature type="domain" description="Peptidoglycan hydrolase PcsB coiled-coil" evidence="6">
    <location>
        <begin position="88"/>
        <end position="159"/>
    </location>
</feature>
<evidence type="ECO:0000259" key="5">
    <source>
        <dbReference type="Pfam" id="PF17479"/>
    </source>
</evidence>
<dbReference type="AlphaFoldDB" id="A0AAU8HWR6"/>
<dbReference type="Pfam" id="PF11258">
    <property type="entry name" value="DUF3048"/>
    <property type="match status" value="1"/>
</dbReference>
<dbReference type="InterPro" id="IPR023158">
    <property type="entry name" value="YerB-like_sf"/>
</dbReference>
<dbReference type="InterPro" id="IPR021416">
    <property type="entry name" value="DUF3048_N"/>
</dbReference>
<reference evidence="7" key="2">
    <citation type="submission" date="2024-06" db="EMBL/GenBank/DDBJ databases">
        <authorList>
            <person name="Petrova K.O."/>
            <person name="Toshchakov S.V."/>
            <person name="Boltjanskaja Y.V."/>
            <person name="Kevbrin V.V."/>
        </authorList>
    </citation>
    <scope>NUCLEOTIDE SEQUENCE</scope>
    <source>
        <strain evidence="7">Z-710</strain>
    </source>
</reference>
<gene>
    <name evidence="7" type="ORF">PRVXH_001185</name>
</gene>
<sequence>MRKFITVVILTTMFFFTLASGIDSHIYVNAETSSQENIDEIKEEIAEHEEMIELLNEDIDQRLRRIDELDEELSRTERELNRTELRLKQAQERLDENTEQFAGRVRSAYMRGGSSYIEILLDADNFGDLIVRLAYLTRILNRDADLIGAIREEREHIEQQQLAMEEQREKIEDRRYQMEAERRNLEEQRKTVNALLETSQENLEEELAQVPQTEPNPIYGVVYDNSPNARPQHGISQASLVYEHEVEGRATRYLALFSTLPSKVGPIRSAREHSTKLAWENDVNFVYASASRDNLERIEKWGLSRTNALYHSAFYRDSNRRAPHNLYVNLSTLNTARPSSGSVVRPGNISRQGNTGNSTSIQYSNSYRVSYQYNAKQGAYRRMINGEPHRDATGEQIWARNVIIQYTDHPTDWRRRTTPQLVGEGSIDFYSMGQHFTGTWKKDSPSSPTRFYYDDGQEIERVYGQTWVQIARP</sequence>
<feature type="coiled-coil region" evidence="2">
    <location>
        <begin position="150"/>
        <end position="202"/>
    </location>
</feature>
<dbReference type="Pfam" id="PF24568">
    <property type="entry name" value="CC_PcsB"/>
    <property type="match status" value="1"/>
</dbReference>
<keyword evidence="2" id="KW-0175">Coiled coil</keyword>
<dbReference type="Pfam" id="PF17479">
    <property type="entry name" value="DUF3048_C"/>
    <property type="match status" value="1"/>
</dbReference>
<evidence type="ECO:0000256" key="1">
    <source>
        <dbReference type="ARBA" id="ARBA00022729"/>
    </source>
</evidence>
<keyword evidence="1" id="KW-0732">Signal</keyword>
<feature type="domain" description="DUF3048" evidence="4">
    <location>
        <begin position="213"/>
        <end position="337"/>
    </location>
</feature>
<dbReference type="InterPro" id="IPR035328">
    <property type="entry name" value="DUF3048_C"/>
</dbReference>
<dbReference type="RefSeq" id="WP_353894388.1">
    <property type="nucleotide sequence ID" value="NZ_CP159485.1"/>
</dbReference>
<dbReference type="SUPFAM" id="SSF159774">
    <property type="entry name" value="YerB-like"/>
    <property type="match status" value="1"/>
</dbReference>
<dbReference type="EMBL" id="CP159485">
    <property type="protein sequence ID" value="XCI29841.1"/>
    <property type="molecule type" value="Genomic_DNA"/>
</dbReference>
<feature type="region of interest" description="Disordered" evidence="3">
    <location>
        <begin position="337"/>
        <end position="361"/>
    </location>
</feature>